<proteinExistence type="predicted"/>
<dbReference type="InterPro" id="IPR036036">
    <property type="entry name" value="SOCS_box-like_dom_sf"/>
</dbReference>
<dbReference type="InterPro" id="IPR036860">
    <property type="entry name" value="SH2_dom_sf"/>
</dbReference>
<dbReference type="GO" id="GO:0035556">
    <property type="term" value="P:intracellular signal transduction"/>
    <property type="evidence" value="ECO:0007669"/>
    <property type="project" value="InterPro"/>
</dbReference>
<dbReference type="Gene3D" id="3.30.505.10">
    <property type="entry name" value="SH2 domain"/>
    <property type="match status" value="1"/>
</dbReference>
<dbReference type="PANTHER" id="PTHR10155">
    <property type="entry name" value="PHOSPHATIDYLINOSITOL 3-KINASE REGULATORY SUBUNIT"/>
    <property type="match status" value="1"/>
</dbReference>
<gene>
    <name evidence="4" type="ORF">TPSB3V08_LOCUS11713</name>
</gene>
<accession>A0A7R9DP45</accession>
<dbReference type="SMART" id="SM00969">
    <property type="entry name" value="SOCS_box"/>
    <property type="match status" value="1"/>
</dbReference>
<dbReference type="GO" id="GO:0046935">
    <property type="term" value="F:1-phosphatidylinositol-3-kinase regulator activity"/>
    <property type="evidence" value="ECO:0007669"/>
    <property type="project" value="TreeGrafter"/>
</dbReference>
<evidence type="ECO:0000259" key="3">
    <source>
        <dbReference type="PROSITE" id="PS50225"/>
    </source>
</evidence>
<organism evidence="4">
    <name type="scientific">Timema poppense</name>
    <name type="common">Walking stick</name>
    <dbReference type="NCBI Taxonomy" id="170557"/>
    <lineage>
        <taxon>Eukaryota</taxon>
        <taxon>Metazoa</taxon>
        <taxon>Ecdysozoa</taxon>
        <taxon>Arthropoda</taxon>
        <taxon>Hexapoda</taxon>
        <taxon>Insecta</taxon>
        <taxon>Pterygota</taxon>
        <taxon>Neoptera</taxon>
        <taxon>Polyneoptera</taxon>
        <taxon>Phasmatodea</taxon>
        <taxon>Timematodea</taxon>
        <taxon>Timematoidea</taxon>
        <taxon>Timematidae</taxon>
        <taxon>Timema</taxon>
    </lineage>
</organism>
<keyword evidence="1" id="KW-0727">SH2 domain</keyword>
<feature type="compositionally biased region" description="Low complexity" evidence="2">
    <location>
        <begin position="240"/>
        <end position="252"/>
    </location>
</feature>
<dbReference type="PANTHER" id="PTHR10155:SF0">
    <property type="entry name" value="SUPPRESSOR OF CYTOKINE SIGNALING AT 36E, ISOFORM D"/>
    <property type="match status" value="1"/>
</dbReference>
<feature type="compositionally biased region" description="Low complexity" evidence="2">
    <location>
        <begin position="23"/>
        <end position="32"/>
    </location>
</feature>
<feature type="region of interest" description="Disordered" evidence="2">
    <location>
        <begin position="23"/>
        <end position="45"/>
    </location>
</feature>
<feature type="region of interest" description="Disordered" evidence="2">
    <location>
        <begin position="122"/>
        <end position="141"/>
    </location>
</feature>
<dbReference type="SUPFAM" id="SSF55550">
    <property type="entry name" value="SH2 domain"/>
    <property type="match status" value="1"/>
</dbReference>
<dbReference type="GO" id="GO:0046854">
    <property type="term" value="P:phosphatidylinositol phosphate biosynthetic process"/>
    <property type="evidence" value="ECO:0007669"/>
    <property type="project" value="TreeGrafter"/>
</dbReference>
<feature type="domain" description="SOCS box" evidence="3">
    <location>
        <begin position="369"/>
        <end position="418"/>
    </location>
</feature>
<dbReference type="AlphaFoldDB" id="A0A7R9DP45"/>
<sequence length="430" mass="47254">MGQRFSELRGLFGIMASRDVSVSATSSGNNSSQLDNEESRDGPCGGSLQQCTVISNFPRGDNGNEAEGMNQHFESIYSSCAEGLRREETNGNLSTETTSVSYCTCPTKSDCSSKCEVDQNANSSLKKSDEQGPSGLRRGKRTLSFVSGKRSRAKSLRSPKDLSSSASKKKRNHWVLKFNCARLKGGNSCGGVGAGIDIPEPNVGCNTCVCTGYRRTEDHHLGAGVVFEARSGASGRRESCPSSESSSSSNSSAEDNRGAAVAPADNLVDLAKFNPDDFPIEDCDERARLERAREIAEGVEPPPGFCPGQHIQLVCPSEKYGRSLHARIEQWNHHFSFDSHDPGVFASPTVCGLIEHYKDPSCCMFFEPMLTRPLHRNFPFPLQHLCRAVVSSKVTYDGVNQLHLPKVLKAYLKEYHYKQRVRVRRFDLEH</sequence>
<protein>
    <recommendedName>
        <fullName evidence="3">SOCS box domain-containing protein</fullName>
    </recommendedName>
</protein>
<dbReference type="Pfam" id="PF07525">
    <property type="entry name" value="SOCS_box"/>
    <property type="match status" value="1"/>
</dbReference>
<evidence type="ECO:0000256" key="2">
    <source>
        <dbReference type="SAM" id="MobiDB-lite"/>
    </source>
</evidence>
<dbReference type="SUPFAM" id="SSF158235">
    <property type="entry name" value="SOCS box-like"/>
    <property type="match status" value="1"/>
</dbReference>
<evidence type="ECO:0000313" key="4">
    <source>
        <dbReference type="EMBL" id="CAD7417357.1"/>
    </source>
</evidence>
<reference evidence="4" key="1">
    <citation type="submission" date="2020-11" db="EMBL/GenBank/DDBJ databases">
        <authorList>
            <person name="Tran Van P."/>
        </authorList>
    </citation>
    <scope>NUCLEOTIDE SEQUENCE</scope>
</reference>
<feature type="region of interest" description="Disordered" evidence="2">
    <location>
        <begin position="234"/>
        <end position="260"/>
    </location>
</feature>
<dbReference type="GO" id="GO:0005942">
    <property type="term" value="C:phosphatidylinositol 3-kinase complex"/>
    <property type="evidence" value="ECO:0007669"/>
    <property type="project" value="TreeGrafter"/>
</dbReference>
<name>A0A7R9DP45_TIMPO</name>
<dbReference type="PROSITE" id="PS50225">
    <property type="entry name" value="SOCS"/>
    <property type="match status" value="1"/>
</dbReference>
<feature type="region of interest" description="Disordered" evidence="2">
    <location>
        <begin position="146"/>
        <end position="168"/>
    </location>
</feature>
<evidence type="ECO:0000256" key="1">
    <source>
        <dbReference type="ARBA" id="ARBA00022999"/>
    </source>
</evidence>
<dbReference type="InterPro" id="IPR001496">
    <property type="entry name" value="SOCS_box"/>
</dbReference>
<dbReference type="SMART" id="SM00253">
    <property type="entry name" value="SOCS"/>
    <property type="match status" value="1"/>
</dbReference>
<dbReference type="EMBL" id="OD013487">
    <property type="protein sequence ID" value="CAD7417357.1"/>
    <property type="molecule type" value="Genomic_DNA"/>
</dbReference>